<dbReference type="HOGENOM" id="CLU_754973_0_0_1"/>
<reference evidence="11 12" key="1">
    <citation type="journal article" date="2013" name="Nature">
        <title>Insights into bilaterian evolution from three spiralian genomes.</title>
        <authorList>
            <person name="Simakov O."/>
            <person name="Marletaz F."/>
            <person name="Cho S.J."/>
            <person name="Edsinger-Gonzales E."/>
            <person name="Havlak P."/>
            <person name="Hellsten U."/>
            <person name="Kuo D.H."/>
            <person name="Larsson T."/>
            <person name="Lv J."/>
            <person name="Arendt D."/>
            <person name="Savage R."/>
            <person name="Osoegawa K."/>
            <person name="de Jong P."/>
            <person name="Grimwood J."/>
            <person name="Chapman J.A."/>
            <person name="Shapiro H."/>
            <person name="Aerts A."/>
            <person name="Otillar R.P."/>
            <person name="Terry A.Y."/>
            <person name="Boore J.L."/>
            <person name="Grigoriev I.V."/>
            <person name="Lindberg D.R."/>
            <person name="Seaver E.C."/>
            <person name="Weisblat D.A."/>
            <person name="Putnam N.H."/>
            <person name="Rokhsar D.S."/>
        </authorList>
    </citation>
    <scope>NUCLEOTIDE SEQUENCE [LARGE SCALE GENOMIC DNA]</scope>
</reference>
<dbReference type="EMBL" id="KB201716">
    <property type="protein sequence ID" value="ESO94927.1"/>
    <property type="molecule type" value="Genomic_DNA"/>
</dbReference>
<evidence type="ECO:0000256" key="3">
    <source>
        <dbReference type="ARBA" id="ARBA00022692"/>
    </source>
</evidence>
<keyword evidence="8" id="KW-0807">Transducer</keyword>
<keyword evidence="6 9" id="KW-0472">Membrane</keyword>
<keyword evidence="12" id="KW-1185">Reference proteome</keyword>
<dbReference type="Pfam" id="PF00001">
    <property type="entry name" value="7tm_1"/>
    <property type="match status" value="1"/>
</dbReference>
<dbReference type="PANTHER" id="PTHR24229">
    <property type="entry name" value="NEUROPEPTIDES RECEPTOR"/>
    <property type="match status" value="1"/>
</dbReference>
<evidence type="ECO:0000256" key="7">
    <source>
        <dbReference type="ARBA" id="ARBA00023170"/>
    </source>
</evidence>
<keyword evidence="3 9" id="KW-0812">Transmembrane</keyword>
<dbReference type="GO" id="GO:0042277">
    <property type="term" value="F:peptide binding"/>
    <property type="evidence" value="ECO:0007669"/>
    <property type="project" value="TreeGrafter"/>
</dbReference>
<evidence type="ECO:0000256" key="2">
    <source>
        <dbReference type="ARBA" id="ARBA00022475"/>
    </source>
</evidence>
<evidence type="ECO:0000256" key="5">
    <source>
        <dbReference type="ARBA" id="ARBA00023040"/>
    </source>
</evidence>
<evidence type="ECO:0000256" key="4">
    <source>
        <dbReference type="ARBA" id="ARBA00022989"/>
    </source>
</evidence>
<keyword evidence="5" id="KW-0297">G-protein coupled receptor</keyword>
<dbReference type="InterPro" id="IPR017452">
    <property type="entry name" value="GPCR_Rhodpsn_7TM"/>
</dbReference>
<dbReference type="GeneID" id="20243118"/>
<feature type="domain" description="G-protein coupled receptors family 1 profile" evidence="10">
    <location>
        <begin position="40"/>
        <end position="222"/>
    </location>
</feature>
<protein>
    <recommendedName>
        <fullName evidence="10">G-protein coupled receptors family 1 profile domain-containing protein</fullName>
    </recommendedName>
</protein>
<dbReference type="CDD" id="cd00637">
    <property type="entry name" value="7tm_classA_rhodopsin-like"/>
    <property type="match status" value="1"/>
</dbReference>
<keyword evidence="7" id="KW-0675">Receptor</keyword>
<dbReference type="GO" id="GO:0005886">
    <property type="term" value="C:plasma membrane"/>
    <property type="evidence" value="ECO:0007669"/>
    <property type="project" value="UniProtKB-SubCell"/>
</dbReference>
<feature type="transmembrane region" description="Helical" evidence="9">
    <location>
        <begin position="61"/>
        <end position="84"/>
    </location>
</feature>
<keyword evidence="2" id="KW-1003">Cell membrane</keyword>
<dbReference type="GO" id="GO:0004930">
    <property type="term" value="F:G protein-coupled receptor activity"/>
    <property type="evidence" value="ECO:0007669"/>
    <property type="project" value="UniProtKB-KW"/>
</dbReference>
<dbReference type="CTD" id="20243118"/>
<feature type="transmembrane region" description="Helical" evidence="9">
    <location>
        <begin position="292"/>
        <end position="311"/>
    </location>
</feature>
<gene>
    <name evidence="11" type="ORF">LOTGIDRAFT_175279</name>
</gene>
<proteinExistence type="predicted"/>
<dbReference type="SUPFAM" id="SSF81321">
    <property type="entry name" value="Family A G protein-coupled receptor-like"/>
    <property type="match status" value="1"/>
</dbReference>
<evidence type="ECO:0000256" key="8">
    <source>
        <dbReference type="ARBA" id="ARBA00023224"/>
    </source>
</evidence>
<dbReference type="PROSITE" id="PS50262">
    <property type="entry name" value="G_PROTEIN_RECEP_F1_2"/>
    <property type="match status" value="1"/>
</dbReference>
<accession>V4ADK4</accession>
<feature type="transmembrane region" description="Helical" evidence="9">
    <location>
        <begin position="200"/>
        <end position="219"/>
    </location>
</feature>
<feature type="transmembrane region" description="Helical" evidence="9">
    <location>
        <begin position="24"/>
        <end position="49"/>
    </location>
</feature>
<evidence type="ECO:0000256" key="6">
    <source>
        <dbReference type="ARBA" id="ARBA00023136"/>
    </source>
</evidence>
<evidence type="ECO:0000259" key="10">
    <source>
        <dbReference type="PROSITE" id="PS50262"/>
    </source>
</evidence>
<dbReference type="Proteomes" id="UP000030746">
    <property type="component" value="Unassembled WGS sequence"/>
</dbReference>
<comment type="subcellular location">
    <subcellularLocation>
        <location evidence="1">Cell membrane</location>
        <topology evidence="1">Multi-pass membrane protein</topology>
    </subcellularLocation>
</comment>
<keyword evidence="4 9" id="KW-1133">Transmembrane helix</keyword>
<evidence type="ECO:0000256" key="9">
    <source>
        <dbReference type="SAM" id="Phobius"/>
    </source>
</evidence>
<feature type="transmembrane region" description="Helical" evidence="9">
    <location>
        <begin position="256"/>
        <end position="280"/>
    </location>
</feature>
<organism evidence="11 12">
    <name type="scientific">Lottia gigantea</name>
    <name type="common">Giant owl limpet</name>
    <dbReference type="NCBI Taxonomy" id="225164"/>
    <lineage>
        <taxon>Eukaryota</taxon>
        <taxon>Metazoa</taxon>
        <taxon>Spiralia</taxon>
        <taxon>Lophotrochozoa</taxon>
        <taxon>Mollusca</taxon>
        <taxon>Gastropoda</taxon>
        <taxon>Patellogastropoda</taxon>
        <taxon>Lottioidea</taxon>
        <taxon>Lottiidae</taxon>
        <taxon>Lottia</taxon>
    </lineage>
</organism>
<dbReference type="PRINTS" id="PR00237">
    <property type="entry name" value="GPCRRHODOPSN"/>
</dbReference>
<dbReference type="RefSeq" id="XP_009054390.1">
    <property type="nucleotide sequence ID" value="XM_009056142.1"/>
</dbReference>
<evidence type="ECO:0000313" key="11">
    <source>
        <dbReference type="EMBL" id="ESO94927.1"/>
    </source>
</evidence>
<dbReference type="AlphaFoldDB" id="V4ADK4"/>
<dbReference type="Gene3D" id="1.20.1070.10">
    <property type="entry name" value="Rhodopsin 7-helix transmembrane proteins"/>
    <property type="match status" value="1"/>
</dbReference>
<dbReference type="InterPro" id="IPR000276">
    <property type="entry name" value="GPCR_Rhodpsn"/>
</dbReference>
<dbReference type="KEGG" id="lgi:LOTGIDRAFT_175279"/>
<dbReference type="GO" id="GO:0043005">
    <property type="term" value="C:neuron projection"/>
    <property type="evidence" value="ECO:0007669"/>
    <property type="project" value="TreeGrafter"/>
</dbReference>
<dbReference type="PANTHER" id="PTHR24229:SF106">
    <property type="entry name" value="GH14208P"/>
    <property type="match status" value="1"/>
</dbReference>
<sequence length="367" mass="41614">MVNEIYLSIYTTLDYGDNSNVPHVLMMFVFPTLACLSLLGNTLFIVSIACTELKKKTTGMLLMSSNISSMIQTVASSCIVYYPWLFEQQSLGEHFPCNILIVTYHALAAWSVYLLMFACIDRYISICHSLSSFVLNSQSALKTCIKVVVATFIFSCVLGSPLVWYSALTVIEEVPGVGNITFCYYTEENWYMEIHEYLEMSLYSIIPFIVIMFCNAAIIRKIYFHRAMLESFQNPQNVGLDLTCKRLPHINRAVRLASILLPISILHLVFSGVVVISIILEDAIATTALQKLTLLTVSYNAAQLQAGYYFYANITMCRVYRNLFKKLFCLCRTPVETSLKIFSNSSQPMQCRTNFLELQPSDVIDKH</sequence>
<feature type="transmembrane region" description="Helical" evidence="9">
    <location>
        <begin position="145"/>
        <end position="167"/>
    </location>
</feature>
<feature type="transmembrane region" description="Helical" evidence="9">
    <location>
        <begin position="104"/>
        <end position="124"/>
    </location>
</feature>
<evidence type="ECO:0000256" key="1">
    <source>
        <dbReference type="ARBA" id="ARBA00004651"/>
    </source>
</evidence>
<name>V4ADK4_LOTGI</name>
<evidence type="ECO:0000313" key="12">
    <source>
        <dbReference type="Proteomes" id="UP000030746"/>
    </source>
</evidence>